<dbReference type="Gene3D" id="1.10.10.10">
    <property type="entry name" value="Winged helix-like DNA-binding domain superfamily/Winged helix DNA-binding domain"/>
    <property type="match status" value="1"/>
</dbReference>
<dbReference type="EMBL" id="FNDS01000001">
    <property type="protein sequence ID" value="SDH31966.1"/>
    <property type="molecule type" value="Genomic_DNA"/>
</dbReference>
<dbReference type="GO" id="GO:0005829">
    <property type="term" value="C:cytosol"/>
    <property type="evidence" value="ECO:0007669"/>
    <property type="project" value="TreeGrafter"/>
</dbReference>
<accession>A0A1G8BFE7</accession>
<feature type="DNA-binding region" description="OmpR/PhoB-type" evidence="7">
    <location>
        <begin position="124"/>
        <end position="218"/>
    </location>
</feature>
<keyword evidence="11" id="KW-1185">Reference proteome</keyword>
<dbReference type="CDD" id="cd00383">
    <property type="entry name" value="trans_reg_C"/>
    <property type="match status" value="1"/>
</dbReference>
<feature type="domain" description="OmpR/PhoB-type" evidence="9">
    <location>
        <begin position="124"/>
        <end position="218"/>
    </location>
</feature>
<evidence type="ECO:0000256" key="7">
    <source>
        <dbReference type="PROSITE-ProRule" id="PRU01091"/>
    </source>
</evidence>
<dbReference type="InterPro" id="IPR036388">
    <property type="entry name" value="WH-like_DNA-bd_sf"/>
</dbReference>
<proteinExistence type="predicted"/>
<feature type="modified residue" description="4-aspartylphosphate" evidence="6">
    <location>
        <position position="51"/>
    </location>
</feature>
<dbReference type="PROSITE" id="PS50110">
    <property type="entry name" value="RESPONSE_REGULATORY"/>
    <property type="match status" value="1"/>
</dbReference>
<dbReference type="InterPro" id="IPR001789">
    <property type="entry name" value="Sig_transdc_resp-reg_receiver"/>
</dbReference>
<evidence type="ECO:0000256" key="6">
    <source>
        <dbReference type="PROSITE-ProRule" id="PRU00169"/>
    </source>
</evidence>
<keyword evidence="3" id="KW-0805">Transcription regulation</keyword>
<dbReference type="GO" id="GO:0006355">
    <property type="term" value="P:regulation of DNA-templated transcription"/>
    <property type="evidence" value="ECO:0007669"/>
    <property type="project" value="InterPro"/>
</dbReference>
<keyword evidence="5" id="KW-0804">Transcription</keyword>
<dbReference type="Pfam" id="PF00072">
    <property type="entry name" value="Response_reg"/>
    <property type="match status" value="1"/>
</dbReference>
<dbReference type="GO" id="GO:0000976">
    <property type="term" value="F:transcription cis-regulatory region binding"/>
    <property type="evidence" value="ECO:0007669"/>
    <property type="project" value="TreeGrafter"/>
</dbReference>
<dbReference type="Gene3D" id="6.10.250.690">
    <property type="match status" value="1"/>
</dbReference>
<keyword evidence="1 6" id="KW-0597">Phosphoprotein</keyword>
<dbReference type="OrthoDB" id="9802426at2"/>
<keyword evidence="4 7" id="KW-0238">DNA-binding</keyword>
<dbReference type="SUPFAM" id="SSF52172">
    <property type="entry name" value="CheY-like"/>
    <property type="match status" value="1"/>
</dbReference>
<dbReference type="RefSeq" id="WP_090259597.1">
    <property type="nucleotide sequence ID" value="NZ_FNDS01000001.1"/>
</dbReference>
<dbReference type="Pfam" id="PF00486">
    <property type="entry name" value="Trans_reg_C"/>
    <property type="match status" value="1"/>
</dbReference>
<evidence type="ECO:0000259" key="8">
    <source>
        <dbReference type="PROSITE" id="PS50110"/>
    </source>
</evidence>
<dbReference type="CDD" id="cd17624">
    <property type="entry name" value="REC_OmpR_PmrA-like"/>
    <property type="match status" value="1"/>
</dbReference>
<dbReference type="GO" id="GO:0032993">
    <property type="term" value="C:protein-DNA complex"/>
    <property type="evidence" value="ECO:0007669"/>
    <property type="project" value="TreeGrafter"/>
</dbReference>
<evidence type="ECO:0000256" key="4">
    <source>
        <dbReference type="ARBA" id="ARBA00023125"/>
    </source>
</evidence>
<dbReference type="Gene3D" id="3.40.50.2300">
    <property type="match status" value="1"/>
</dbReference>
<dbReference type="GO" id="GO:0000156">
    <property type="term" value="F:phosphorelay response regulator activity"/>
    <property type="evidence" value="ECO:0007669"/>
    <property type="project" value="TreeGrafter"/>
</dbReference>
<sequence length="220" mass="24513">MRLLLAEDDAMIGEGLQQGLRKEGYSVDWVQDGKSALLALETTEYALLLLDLGLPRSDGMEVLRRIRRSETALPVIIITARDTLPDRVAGLDCGADDYLVKPFAMEELLARMRAVSRRQAGRAQSELNVGPLRMDPAGHLLWLRGQPVTVSAKEFALLQVLMQGPERILSREQLEDRLYGWGEEVGSNAVQVHIFNLRKKLGAEVIRSVRGVGYHIGEDQ</sequence>
<evidence type="ECO:0000313" key="11">
    <source>
        <dbReference type="Proteomes" id="UP000199636"/>
    </source>
</evidence>
<evidence type="ECO:0000259" key="9">
    <source>
        <dbReference type="PROSITE" id="PS51755"/>
    </source>
</evidence>
<dbReference type="InterPro" id="IPR039420">
    <property type="entry name" value="WalR-like"/>
</dbReference>
<evidence type="ECO:0000313" key="10">
    <source>
        <dbReference type="EMBL" id="SDH31966.1"/>
    </source>
</evidence>
<dbReference type="PANTHER" id="PTHR48111">
    <property type="entry name" value="REGULATOR OF RPOS"/>
    <property type="match status" value="1"/>
</dbReference>
<reference evidence="11" key="1">
    <citation type="submission" date="2016-10" db="EMBL/GenBank/DDBJ databases">
        <authorList>
            <person name="Varghese N."/>
            <person name="Submissions S."/>
        </authorList>
    </citation>
    <scope>NUCLEOTIDE SEQUENCE [LARGE SCALE GENOMIC DNA]</scope>
    <source>
        <strain evidence="11">CCM 7469</strain>
    </source>
</reference>
<dbReference type="STRING" id="428992.SAMN05216272_10141"/>
<dbReference type="PROSITE" id="PS51755">
    <property type="entry name" value="OMPR_PHOB"/>
    <property type="match status" value="1"/>
</dbReference>
<gene>
    <name evidence="10" type="ORF">SAMN05216272_10141</name>
</gene>
<dbReference type="SMART" id="SM00448">
    <property type="entry name" value="REC"/>
    <property type="match status" value="1"/>
</dbReference>
<dbReference type="InterPro" id="IPR001867">
    <property type="entry name" value="OmpR/PhoB-type_DNA-bd"/>
</dbReference>
<name>A0A1G8BFE7_9PSED</name>
<dbReference type="InterPro" id="IPR011006">
    <property type="entry name" value="CheY-like_superfamily"/>
</dbReference>
<dbReference type="Proteomes" id="UP000199636">
    <property type="component" value="Unassembled WGS sequence"/>
</dbReference>
<dbReference type="PANTHER" id="PTHR48111:SF67">
    <property type="entry name" value="TRANSCRIPTIONAL REGULATORY PROTEIN TCTD"/>
    <property type="match status" value="1"/>
</dbReference>
<evidence type="ECO:0000256" key="5">
    <source>
        <dbReference type="ARBA" id="ARBA00023163"/>
    </source>
</evidence>
<evidence type="ECO:0000256" key="2">
    <source>
        <dbReference type="ARBA" id="ARBA00023012"/>
    </source>
</evidence>
<evidence type="ECO:0000256" key="1">
    <source>
        <dbReference type="ARBA" id="ARBA00022553"/>
    </source>
</evidence>
<organism evidence="10 11">
    <name type="scientific">Pseudomonas panipatensis</name>
    <dbReference type="NCBI Taxonomy" id="428992"/>
    <lineage>
        <taxon>Bacteria</taxon>
        <taxon>Pseudomonadati</taxon>
        <taxon>Pseudomonadota</taxon>
        <taxon>Gammaproteobacteria</taxon>
        <taxon>Pseudomonadales</taxon>
        <taxon>Pseudomonadaceae</taxon>
        <taxon>Pseudomonas</taxon>
    </lineage>
</organism>
<feature type="domain" description="Response regulatory" evidence="8">
    <location>
        <begin position="2"/>
        <end position="116"/>
    </location>
</feature>
<keyword evidence="2" id="KW-0902">Two-component regulatory system</keyword>
<evidence type="ECO:0000256" key="3">
    <source>
        <dbReference type="ARBA" id="ARBA00023015"/>
    </source>
</evidence>
<protein>
    <submittedName>
        <fullName evidence="10">Two-component system, OmpR family, response regulator BasR</fullName>
    </submittedName>
</protein>
<dbReference type="FunFam" id="3.40.50.2300:FF:000002">
    <property type="entry name" value="DNA-binding response regulator PhoP"/>
    <property type="match status" value="1"/>
</dbReference>
<dbReference type="AlphaFoldDB" id="A0A1G8BFE7"/>
<dbReference type="SMART" id="SM00862">
    <property type="entry name" value="Trans_reg_C"/>
    <property type="match status" value="1"/>
</dbReference>